<evidence type="ECO:0000259" key="1">
    <source>
        <dbReference type="Pfam" id="PF00899"/>
    </source>
</evidence>
<dbReference type="Proteomes" id="UP000182470">
    <property type="component" value="Chromosome I"/>
</dbReference>
<dbReference type="EMBL" id="JXDI01000001">
    <property type="protein sequence ID" value="KAF2408672.1"/>
    <property type="molecule type" value="Genomic_DNA"/>
</dbReference>
<protein>
    <submittedName>
        <fullName evidence="3">Molybdopterin or thiamine biosynthesis adenylyltransferase</fullName>
    </submittedName>
    <submittedName>
        <fullName evidence="2">Molybdopterin-synthase adenylyltransferase</fullName>
        <ecNumber evidence="2">2.7.7.80</ecNumber>
    </submittedName>
</protein>
<dbReference type="PANTHER" id="PTHR10953">
    <property type="entry name" value="UBIQUITIN-ACTIVATING ENZYME E1"/>
    <property type="match status" value="1"/>
</dbReference>
<keyword evidence="3" id="KW-0808">Transferase</keyword>
<dbReference type="InterPro" id="IPR000594">
    <property type="entry name" value="ThiF_NAD_FAD-bd"/>
</dbReference>
<keyword evidence="3" id="KW-0548">Nucleotidyltransferase</keyword>
<dbReference type="InterPro" id="IPR045886">
    <property type="entry name" value="ThiF/MoeB/HesA"/>
</dbReference>
<accession>A0A1G9V4M9</accession>
<dbReference type="AlphaFoldDB" id="A0A1G9V4M9"/>
<dbReference type="Gene3D" id="3.40.50.720">
    <property type="entry name" value="NAD(P)-binding Rossmann-like Domain"/>
    <property type="match status" value="1"/>
</dbReference>
<dbReference type="GO" id="GO:0004792">
    <property type="term" value="F:thiosulfate-cyanide sulfurtransferase activity"/>
    <property type="evidence" value="ECO:0007669"/>
    <property type="project" value="TreeGrafter"/>
</dbReference>
<name>A0A1G9V4M9_9PSED</name>
<evidence type="ECO:0000313" key="3">
    <source>
        <dbReference type="EMBL" id="SDM67181.1"/>
    </source>
</evidence>
<evidence type="ECO:0000313" key="5">
    <source>
        <dbReference type="Proteomes" id="UP000748067"/>
    </source>
</evidence>
<organism evidence="3 4">
    <name type="scientific">Pseudomonas antarctica</name>
    <dbReference type="NCBI Taxonomy" id="219572"/>
    <lineage>
        <taxon>Bacteria</taxon>
        <taxon>Pseudomonadati</taxon>
        <taxon>Pseudomonadota</taxon>
        <taxon>Gammaproteobacteria</taxon>
        <taxon>Pseudomonadales</taxon>
        <taxon>Pseudomonadaceae</taxon>
        <taxon>Pseudomonas</taxon>
    </lineage>
</organism>
<gene>
    <name evidence="2" type="primary">moeB_3</name>
    <name evidence="2" type="ORF">PSAN_10700</name>
    <name evidence="3" type="ORF">SAMN04490179_0402</name>
</gene>
<dbReference type="OrthoDB" id="9804286at2"/>
<dbReference type="GO" id="GO:0008641">
    <property type="term" value="F:ubiquitin-like modifier activating enzyme activity"/>
    <property type="evidence" value="ECO:0007669"/>
    <property type="project" value="InterPro"/>
</dbReference>
<reference evidence="2 5" key="1">
    <citation type="submission" date="2015-01" db="EMBL/GenBank/DDBJ databases">
        <title>Genome Sequence of Pseudomonas antarctica CMS 35.</title>
        <authorList>
            <person name="Voget S."/>
            <person name="Chow J."/>
            <person name="Daniel R."/>
            <person name="Streit W."/>
        </authorList>
    </citation>
    <scope>NUCLEOTIDE SEQUENCE [LARGE SCALE GENOMIC DNA]</scope>
    <source>
        <strain evidence="2 5">CMS 35</strain>
    </source>
</reference>
<dbReference type="EC" id="2.7.7.80" evidence="2"/>
<dbReference type="Pfam" id="PF00899">
    <property type="entry name" value="ThiF"/>
    <property type="match status" value="1"/>
</dbReference>
<reference evidence="3 4" key="2">
    <citation type="submission" date="2016-10" db="EMBL/GenBank/DDBJ databases">
        <authorList>
            <person name="de Groot N.N."/>
        </authorList>
    </citation>
    <scope>NUCLEOTIDE SEQUENCE [LARGE SCALE GENOMIC DNA]</scope>
    <source>
        <strain evidence="3 4">BS2772</strain>
    </source>
</reference>
<evidence type="ECO:0000313" key="2">
    <source>
        <dbReference type="EMBL" id="KAF2408672.1"/>
    </source>
</evidence>
<dbReference type="Proteomes" id="UP000748067">
    <property type="component" value="Unassembled WGS sequence"/>
</dbReference>
<evidence type="ECO:0000313" key="4">
    <source>
        <dbReference type="Proteomes" id="UP000182470"/>
    </source>
</evidence>
<keyword evidence="5" id="KW-1185">Reference proteome</keyword>
<dbReference type="GO" id="GO:0061605">
    <property type="term" value="F:molybdopterin-synthase adenylyltransferase activity"/>
    <property type="evidence" value="ECO:0007669"/>
    <property type="project" value="UniProtKB-EC"/>
</dbReference>
<feature type="domain" description="THIF-type NAD/FAD binding fold" evidence="1">
    <location>
        <begin position="124"/>
        <end position="351"/>
    </location>
</feature>
<proteinExistence type="predicted"/>
<dbReference type="InterPro" id="IPR035985">
    <property type="entry name" value="Ubiquitin-activating_enz"/>
</dbReference>
<dbReference type="PANTHER" id="PTHR10953:SF102">
    <property type="entry name" value="ADENYLYLTRANSFERASE AND SULFURTRANSFERASE MOCS3"/>
    <property type="match status" value="1"/>
</dbReference>
<dbReference type="RefSeq" id="WP_083355744.1">
    <property type="nucleotide sequence ID" value="NZ_JXDI01000001.1"/>
</dbReference>
<dbReference type="SUPFAM" id="SSF69572">
    <property type="entry name" value="Activating enzymes of the ubiquitin-like proteins"/>
    <property type="match status" value="1"/>
</dbReference>
<dbReference type="EMBL" id="LT629704">
    <property type="protein sequence ID" value="SDM67181.1"/>
    <property type="molecule type" value="Genomic_DNA"/>
</dbReference>
<dbReference type="GO" id="GO:0005737">
    <property type="term" value="C:cytoplasm"/>
    <property type="evidence" value="ECO:0007669"/>
    <property type="project" value="TreeGrafter"/>
</dbReference>
<sequence length="361" mass="40043">MSVENKTYRLRSCVAIVKTKRFVEFFDSNLRTGFSIELDYPEIIGLLHHFDGSLSVNDVSCLYPEISTAELCTLVLFLQNKSVLIEVDEPYLQPDINYRPRLINTLESYFHSTSEVRRSIYQGSKANILIIGLGAVGSWVLHCLVKVGVQNITVMDNDNVELSNLHRQDLFFEADVGTPKVIAARNNIKQAYDVDITAVCKKMESVEDLSLTDFPDLVINCADSPSVDTTSKIVSDFCLNHKIPHIIGGGYNLHLTLIGQVIIPGVTACLHCFDKILSPTNAAELFGVKKLNRKYRKIGSMGPVCGVSASITATEAIKVIFGVPIRFLAVVNKRLEFNLSTFDFGAFSVERDITCAYCATD</sequence>